<evidence type="ECO:0000313" key="4">
    <source>
        <dbReference type="Proteomes" id="UP000006365"/>
    </source>
</evidence>
<organism evidence="3 4">
    <name type="scientific">Desulfobulbus propionicus (strain ATCC 33891 / DSM 2032 / VKM B-1956 / 1pr3)</name>
    <dbReference type="NCBI Taxonomy" id="577650"/>
    <lineage>
        <taxon>Bacteria</taxon>
        <taxon>Pseudomonadati</taxon>
        <taxon>Thermodesulfobacteriota</taxon>
        <taxon>Desulfobulbia</taxon>
        <taxon>Desulfobulbales</taxon>
        <taxon>Desulfobulbaceae</taxon>
        <taxon>Desulfobulbus</taxon>
    </lineage>
</organism>
<dbReference type="GO" id="GO:0004803">
    <property type="term" value="F:transposase activity"/>
    <property type="evidence" value="ECO:0007669"/>
    <property type="project" value="InterPro"/>
</dbReference>
<evidence type="ECO:0000313" key="3">
    <source>
        <dbReference type="EMBL" id="ADW18659.1"/>
    </source>
</evidence>
<dbReference type="Pfam" id="PF01797">
    <property type="entry name" value="Y1_Tnp"/>
    <property type="match status" value="1"/>
</dbReference>
<evidence type="ECO:0000259" key="2">
    <source>
        <dbReference type="SMART" id="SM01321"/>
    </source>
</evidence>
<dbReference type="KEGG" id="dpr:Despr_2521"/>
<dbReference type="GO" id="GO:0006313">
    <property type="term" value="P:DNA transposition"/>
    <property type="evidence" value="ECO:0007669"/>
    <property type="project" value="InterPro"/>
</dbReference>
<accession>A0A7U3YNJ3</accession>
<sequence length="250" mass="28773">MDTLSIHLQFKGQYIYRCNFSANRYSERMARIARVIVPGVPHHITQRGNRRQQTFFCDDDYQVYLDLMAQWCAKKGVAIWAWCLMPNHVHLIAVPRTEDGLARTIGEAHRRYTLRVNGRENWRGHLWQERFASFPLDDRHLLAAARYIEMNPVAAGLATHPDDYPWSSARAHLHGIDDGLTDPEPLLGLVGDWRAFLSLSSAEELDLLHRHERTGRPLGDEPFVIGLEQQLGRRLRRQKPGPKRPGGAEE</sequence>
<dbReference type="PANTHER" id="PTHR34322">
    <property type="entry name" value="TRANSPOSASE, Y1_TNP DOMAIN-CONTAINING"/>
    <property type="match status" value="1"/>
</dbReference>
<feature type="domain" description="Transposase IS200-like" evidence="2">
    <location>
        <begin position="37"/>
        <end position="151"/>
    </location>
</feature>
<dbReference type="Gene3D" id="3.30.70.1290">
    <property type="entry name" value="Transposase IS200-like"/>
    <property type="match status" value="1"/>
</dbReference>
<dbReference type="Proteomes" id="UP000006365">
    <property type="component" value="Chromosome"/>
</dbReference>
<dbReference type="SUPFAM" id="SSF143422">
    <property type="entry name" value="Transposase IS200-like"/>
    <property type="match status" value="1"/>
</dbReference>
<keyword evidence="4" id="KW-1185">Reference proteome</keyword>
<proteinExistence type="predicted"/>
<evidence type="ECO:0000256" key="1">
    <source>
        <dbReference type="SAM" id="MobiDB-lite"/>
    </source>
</evidence>
<dbReference type="InterPro" id="IPR002686">
    <property type="entry name" value="Transposase_17"/>
</dbReference>
<dbReference type="AlphaFoldDB" id="A0A7U3YNJ3"/>
<gene>
    <name evidence="3" type="ordered locus">Despr_2521</name>
</gene>
<dbReference type="EMBL" id="CP002364">
    <property type="protein sequence ID" value="ADW18659.1"/>
    <property type="molecule type" value="Genomic_DNA"/>
</dbReference>
<reference evidence="3 4" key="1">
    <citation type="journal article" date="2011" name="Stand. Genomic Sci.">
        <title>Complete genome sequence of Desulfobulbus propionicus type strain (1pr3).</title>
        <authorList>
            <person name="Pagani I."/>
            <person name="Lapidus A."/>
            <person name="Nolan M."/>
            <person name="Lucas S."/>
            <person name="Hammon N."/>
            <person name="Deshpande S."/>
            <person name="Cheng J.F."/>
            <person name="Chertkov O."/>
            <person name="Davenport K."/>
            <person name="Tapia R."/>
            <person name="Han C."/>
            <person name="Goodwin L."/>
            <person name="Pitluck S."/>
            <person name="Liolios K."/>
            <person name="Mavromatis K."/>
            <person name="Ivanova N."/>
            <person name="Mikhailova N."/>
            <person name="Pati A."/>
            <person name="Chen A."/>
            <person name="Palaniappan K."/>
            <person name="Land M."/>
            <person name="Hauser L."/>
            <person name="Chang Y.J."/>
            <person name="Jeffries C.D."/>
            <person name="Detter J.C."/>
            <person name="Brambilla E."/>
            <person name="Kannan K.P."/>
            <person name="Djao O.D."/>
            <person name="Rohde M."/>
            <person name="Pukall R."/>
            <person name="Spring S."/>
            <person name="Goker M."/>
            <person name="Sikorski J."/>
            <person name="Woyke T."/>
            <person name="Bristow J."/>
            <person name="Eisen J.A."/>
            <person name="Markowitz V."/>
            <person name="Hugenholtz P."/>
            <person name="Kyrpides N.C."/>
            <person name="Klenk H.P."/>
        </authorList>
    </citation>
    <scope>NUCLEOTIDE SEQUENCE [LARGE SCALE GENOMIC DNA]</scope>
    <source>
        <strain evidence="4">ATCC 33891 / DSM 2032 / 1pr3</strain>
    </source>
</reference>
<dbReference type="InterPro" id="IPR036515">
    <property type="entry name" value="Transposase_17_sf"/>
</dbReference>
<protein>
    <recommendedName>
        <fullName evidence="2">Transposase IS200-like domain-containing protein</fullName>
    </recommendedName>
</protein>
<dbReference type="PANTHER" id="PTHR34322:SF2">
    <property type="entry name" value="TRANSPOSASE IS200-LIKE DOMAIN-CONTAINING PROTEIN"/>
    <property type="match status" value="1"/>
</dbReference>
<feature type="region of interest" description="Disordered" evidence="1">
    <location>
        <begin position="229"/>
        <end position="250"/>
    </location>
</feature>
<dbReference type="GO" id="GO:0003677">
    <property type="term" value="F:DNA binding"/>
    <property type="evidence" value="ECO:0007669"/>
    <property type="project" value="InterPro"/>
</dbReference>
<feature type="compositionally biased region" description="Basic residues" evidence="1">
    <location>
        <begin position="233"/>
        <end position="242"/>
    </location>
</feature>
<dbReference type="SMART" id="SM01321">
    <property type="entry name" value="Y1_Tnp"/>
    <property type="match status" value="1"/>
</dbReference>
<name>A0A7U3YNJ3_DESPD</name>